<reference evidence="1 2" key="1">
    <citation type="journal article" date="2019" name="Sci. Rep.">
        <title>Orb-weaving spider Araneus ventricosus genome elucidates the spidroin gene catalogue.</title>
        <authorList>
            <person name="Kono N."/>
            <person name="Nakamura H."/>
            <person name="Ohtoshi R."/>
            <person name="Moran D.A.P."/>
            <person name="Shinohara A."/>
            <person name="Yoshida Y."/>
            <person name="Fujiwara M."/>
            <person name="Mori M."/>
            <person name="Tomita M."/>
            <person name="Arakawa K."/>
        </authorList>
    </citation>
    <scope>NUCLEOTIDE SEQUENCE [LARGE SCALE GENOMIC DNA]</scope>
</reference>
<dbReference type="AlphaFoldDB" id="A0A4Y2LUH8"/>
<accession>A0A4Y2LUH8</accession>
<proteinExistence type="predicted"/>
<dbReference type="InterPro" id="IPR043502">
    <property type="entry name" value="DNA/RNA_pol_sf"/>
</dbReference>
<protein>
    <recommendedName>
        <fullName evidence="3">DNA-directed DNA polymerase</fullName>
    </recommendedName>
</protein>
<sequence>MKDYDKTKESNYLMYLDANNLYGLAMSQFLPYGGFKWGNTNIDGTKIPDDSDKGYIIECDLQYPEYLHHFQSDLPLAAENRIPDASKQRKLLATLYDKEHYVVHYNVLKQFLQLGIKLKKVHRVLQFNQSPWLKKYIDLNTEMRELKQLMILKKIFISS</sequence>
<evidence type="ECO:0008006" key="3">
    <source>
        <dbReference type="Google" id="ProtNLM"/>
    </source>
</evidence>
<evidence type="ECO:0000313" key="2">
    <source>
        <dbReference type="Proteomes" id="UP000499080"/>
    </source>
</evidence>
<name>A0A4Y2LUH8_ARAVE</name>
<keyword evidence="2" id="KW-1185">Reference proteome</keyword>
<gene>
    <name evidence="1" type="ORF">AVEN_78486_1</name>
</gene>
<evidence type="ECO:0000313" key="1">
    <source>
        <dbReference type="EMBL" id="GBN18465.1"/>
    </source>
</evidence>
<dbReference type="GO" id="GO:0071897">
    <property type="term" value="P:DNA biosynthetic process"/>
    <property type="evidence" value="ECO:0007669"/>
    <property type="project" value="UniProtKB-ARBA"/>
</dbReference>
<dbReference type="Proteomes" id="UP000499080">
    <property type="component" value="Unassembled WGS sequence"/>
</dbReference>
<dbReference type="OrthoDB" id="6429248at2759"/>
<dbReference type="EMBL" id="BGPR01006379">
    <property type="protein sequence ID" value="GBN18465.1"/>
    <property type="molecule type" value="Genomic_DNA"/>
</dbReference>
<organism evidence="1 2">
    <name type="scientific">Araneus ventricosus</name>
    <name type="common">Orbweaver spider</name>
    <name type="synonym">Epeira ventricosa</name>
    <dbReference type="NCBI Taxonomy" id="182803"/>
    <lineage>
        <taxon>Eukaryota</taxon>
        <taxon>Metazoa</taxon>
        <taxon>Ecdysozoa</taxon>
        <taxon>Arthropoda</taxon>
        <taxon>Chelicerata</taxon>
        <taxon>Arachnida</taxon>
        <taxon>Araneae</taxon>
        <taxon>Araneomorphae</taxon>
        <taxon>Entelegynae</taxon>
        <taxon>Araneoidea</taxon>
        <taxon>Araneidae</taxon>
        <taxon>Araneus</taxon>
    </lineage>
</organism>
<comment type="caution">
    <text evidence="1">The sequence shown here is derived from an EMBL/GenBank/DDBJ whole genome shotgun (WGS) entry which is preliminary data.</text>
</comment>
<dbReference type="SUPFAM" id="SSF56672">
    <property type="entry name" value="DNA/RNA polymerases"/>
    <property type="match status" value="1"/>
</dbReference>